<feature type="chain" id="PRO_5015857415" description="Lipoprotein" evidence="1">
    <location>
        <begin position="26"/>
        <end position="222"/>
    </location>
</feature>
<dbReference type="RefSeq" id="WP_111540235.1">
    <property type="nucleotide sequence ID" value="NZ_QKYV01000002.1"/>
</dbReference>
<proteinExistence type="predicted"/>
<dbReference type="AlphaFoldDB" id="A0A2W7I7F0"/>
<organism evidence="2 3">
    <name type="scientific">Mesonia algae</name>
    <dbReference type="NCBI Taxonomy" id="213248"/>
    <lineage>
        <taxon>Bacteria</taxon>
        <taxon>Pseudomonadati</taxon>
        <taxon>Bacteroidota</taxon>
        <taxon>Flavobacteriia</taxon>
        <taxon>Flavobacteriales</taxon>
        <taxon>Flavobacteriaceae</taxon>
        <taxon>Mesonia</taxon>
    </lineage>
</organism>
<evidence type="ECO:0000313" key="2">
    <source>
        <dbReference type="EMBL" id="PZW42584.1"/>
    </source>
</evidence>
<evidence type="ECO:0000256" key="1">
    <source>
        <dbReference type="SAM" id="SignalP"/>
    </source>
</evidence>
<evidence type="ECO:0008006" key="4">
    <source>
        <dbReference type="Google" id="ProtNLM"/>
    </source>
</evidence>
<keyword evidence="1" id="KW-0732">Signal</keyword>
<accession>A0A2W7I7F0</accession>
<sequence length="222" mass="25633">MTKKITLTYLFLSALLFLVSSCSSTKEISSWRKPETQQKKFHKVLVIGMINSLEVRTTFESKLSTALNKKGIQATGSLAFFGDDLLEVPENIEAWKPLISELKSDEFDAVLVTKVVGVEGKDSDSGIVRYYNEFFASFEEDLMKNKNIYSEEEGFKDFQVHQVASNLYCLCERDLEEDLIWKINIELKQAFDSDYLIEEGIRLFSKKFIEELKEEELFVENK</sequence>
<comment type="caution">
    <text evidence="2">The sequence shown here is derived from an EMBL/GenBank/DDBJ whole genome shotgun (WGS) entry which is preliminary data.</text>
</comment>
<evidence type="ECO:0000313" key="3">
    <source>
        <dbReference type="Proteomes" id="UP000249542"/>
    </source>
</evidence>
<feature type="signal peptide" evidence="1">
    <location>
        <begin position="1"/>
        <end position="25"/>
    </location>
</feature>
<dbReference type="EMBL" id="QKYV01000002">
    <property type="protein sequence ID" value="PZW42584.1"/>
    <property type="molecule type" value="Genomic_DNA"/>
</dbReference>
<protein>
    <recommendedName>
        <fullName evidence="4">Lipoprotein</fullName>
    </recommendedName>
</protein>
<reference evidence="2 3" key="1">
    <citation type="submission" date="2018-06" db="EMBL/GenBank/DDBJ databases">
        <title>Genomic Encyclopedia of Archaeal and Bacterial Type Strains, Phase II (KMG-II): from individual species to whole genera.</title>
        <authorList>
            <person name="Goeker M."/>
        </authorList>
    </citation>
    <scope>NUCLEOTIDE SEQUENCE [LARGE SCALE GENOMIC DNA]</scope>
    <source>
        <strain evidence="2 3">DSM 15361</strain>
    </source>
</reference>
<dbReference type="PROSITE" id="PS51257">
    <property type="entry name" value="PROKAR_LIPOPROTEIN"/>
    <property type="match status" value="1"/>
</dbReference>
<name>A0A2W7I7F0_9FLAO</name>
<gene>
    <name evidence="2" type="ORF">LX95_00898</name>
</gene>
<dbReference type="Proteomes" id="UP000249542">
    <property type="component" value="Unassembled WGS sequence"/>
</dbReference>
<keyword evidence="3" id="KW-1185">Reference proteome</keyword>